<evidence type="ECO:0000313" key="2">
    <source>
        <dbReference type="Proteomes" id="UP000201725"/>
    </source>
</evidence>
<evidence type="ECO:0000313" key="1">
    <source>
        <dbReference type="EMBL" id="AGH57167.1"/>
    </source>
</evidence>
<dbReference type="SUPFAM" id="SSF56672">
    <property type="entry name" value="DNA/RNA polymerases"/>
    <property type="match status" value="1"/>
</dbReference>
<proteinExistence type="predicted"/>
<dbReference type="KEGG" id="vg:15013161"/>
<name>M4SLE0_9CAUD</name>
<reference evidence="1 2" key="1">
    <citation type="submission" date="2010-11" db="EMBL/GenBank/DDBJ databases">
        <title>The Genome Sequence of Vibrio phage VBP32.</title>
        <authorList>
            <consortium name="The Broad Institute Genome Sequencing Platform"/>
            <person name="Henn M.R."/>
            <person name="Wharam S."/>
            <person name="Gilg I."/>
            <person name="Martinez Martinez J."/>
            <person name="Wilson W."/>
            <person name="Levin J."/>
            <person name="Malboeuf C."/>
            <person name="Casali M."/>
            <person name="Russ C."/>
            <person name="Lennon N."/>
            <person name="Chapman S.B."/>
            <person name="Erlich R."/>
            <person name="Young S.K."/>
            <person name="Yandava C."/>
            <person name="Zeng Q."/>
            <person name="Fitzgerald M.F."/>
            <person name="Alvarado L."/>
            <person name="Anderson S."/>
            <person name="Berlin A."/>
            <person name="Chen Z."/>
            <person name="Freedman E."/>
            <person name="Gellesch M."/>
            <person name="Goldberg J."/>
            <person name="Green L."/>
            <person name="Griggs A."/>
            <person name="Gujja S."/>
            <person name="Heilman E."/>
            <person name="Heiman D."/>
            <person name="Hollinger A."/>
            <person name="Howarth C."/>
            <person name="Larson L."/>
            <person name="Mehta T."/>
            <person name="Neiman D."/>
            <person name="Pearson M."/>
            <person name="Roberts A."/>
            <person name="Ryan E."/>
            <person name="Saif S."/>
            <person name="Shea T."/>
            <person name="Shenoy N."/>
            <person name="Sisk P."/>
            <person name="Stolte C."/>
            <person name="Sykes S."/>
            <person name="White J."/>
            <person name="Haas B."/>
            <person name="Nusbaum C."/>
            <person name="Birren B."/>
        </authorList>
    </citation>
    <scope>NUCLEOTIDE SEQUENCE [LARGE SCALE GENOMIC DNA]</scope>
    <source>
        <strain evidence="1 2">VBP32</strain>
    </source>
</reference>
<sequence length="333" mass="38433">MTKSIELATERMNVSNERVNTQIATEMYFNRKAIWERLENEIDHEPEILDCMFQATRGITEWAETFSKYDSKRERLDLLLEHNQIGALVRRAMVLVMMLDTRTDLITSLAGQLVGSIKGMPDHKAAVVTAGEILTLMCDFDCFDMEYRQQVVEDEETGAEFTTMSWYISNPWELHAATSKHIKRAMYLPPMITKPQILRKNTDSAYITIEKESLILGKGNHHNGDICLDSLNRFNAVALSLNTEYLKSVDKIMENDTVDMGPEALEQYEKYMEDSYYVFAYLVKQGNRFHLAHKPDKRGRTYAQGYHCSTQSNAFRKSSIDLYNKELVKGNFI</sequence>
<dbReference type="RefSeq" id="YP_007676518.1">
    <property type="nucleotide sequence ID" value="NC_020868.1"/>
</dbReference>
<organism evidence="1 2">
    <name type="scientific">Vibrio phage VBP32</name>
    <dbReference type="NCBI Taxonomy" id="754072"/>
    <lineage>
        <taxon>Viruses</taxon>
        <taxon>Duplodnaviria</taxon>
        <taxon>Heunggongvirae</taxon>
        <taxon>Uroviricota</taxon>
        <taxon>Caudoviricetes</taxon>
        <taxon>Schitoviridae</taxon>
        <taxon>Fuhrmanvirinae</taxon>
        <taxon>Stoningtonvirus</taxon>
        <taxon>Stoningtonvirus VBP47</taxon>
    </lineage>
</organism>
<dbReference type="EMBL" id="HQ634196">
    <property type="protein sequence ID" value="AGH57167.1"/>
    <property type="molecule type" value="Genomic_DNA"/>
</dbReference>
<protein>
    <recommendedName>
        <fullName evidence="3">RNA polymerase</fullName>
    </recommendedName>
</protein>
<evidence type="ECO:0008006" key="3">
    <source>
        <dbReference type="Google" id="ProtNLM"/>
    </source>
</evidence>
<dbReference type="InterPro" id="IPR043502">
    <property type="entry name" value="DNA/RNA_pol_sf"/>
</dbReference>
<dbReference type="GeneID" id="15013161"/>
<gene>
    <name evidence="1" type="ORF">VPMG_00028</name>
</gene>
<accession>M4SLE0</accession>
<dbReference type="Proteomes" id="UP000201725">
    <property type="component" value="Segment"/>
</dbReference>